<gene>
    <name evidence="1" type="ORF">ACFQ07_12460</name>
</gene>
<reference evidence="2" key="1">
    <citation type="journal article" date="2019" name="Int. J. Syst. Evol. Microbiol.">
        <title>The Global Catalogue of Microorganisms (GCM) 10K type strain sequencing project: providing services to taxonomists for standard genome sequencing and annotation.</title>
        <authorList>
            <consortium name="The Broad Institute Genomics Platform"/>
            <consortium name="The Broad Institute Genome Sequencing Center for Infectious Disease"/>
            <person name="Wu L."/>
            <person name="Ma J."/>
        </authorList>
    </citation>
    <scope>NUCLEOTIDE SEQUENCE [LARGE SCALE GENOMIC DNA]</scope>
    <source>
        <strain evidence="2">JCM 31696</strain>
    </source>
</reference>
<feature type="non-terminal residue" evidence="1">
    <location>
        <position position="159"/>
    </location>
</feature>
<organism evidence="1 2">
    <name type="scientific">Actinomadura adrarensis</name>
    <dbReference type="NCBI Taxonomy" id="1819600"/>
    <lineage>
        <taxon>Bacteria</taxon>
        <taxon>Bacillati</taxon>
        <taxon>Actinomycetota</taxon>
        <taxon>Actinomycetes</taxon>
        <taxon>Streptosporangiales</taxon>
        <taxon>Thermomonosporaceae</taxon>
        <taxon>Actinomadura</taxon>
    </lineage>
</organism>
<evidence type="ECO:0000313" key="2">
    <source>
        <dbReference type="Proteomes" id="UP001597083"/>
    </source>
</evidence>
<dbReference type="EMBL" id="JBHTIR010001837">
    <property type="protein sequence ID" value="MFD0853043.1"/>
    <property type="molecule type" value="Genomic_DNA"/>
</dbReference>
<name>A0ABW3CFH1_9ACTN</name>
<dbReference type="Proteomes" id="UP001597083">
    <property type="component" value="Unassembled WGS sequence"/>
</dbReference>
<proteinExistence type="predicted"/>
<comment type="caution">
    <text evidence="1">The sequence shown here is derived from an EMBL/GenBank/DDBJ whole genome shotgun (WGS) entry which is preliminary data.</text>
</comment>
<protein>
    <submittedName>
        <fullName evidence="1">Uncharacterized protein</fullName>
    </submittedName>
</protein>
<accession>A0ABW3CFH1</accession>
<evidence type="ECO:0000313" key="1">
    <source>
        <dbReference type="EMBL" id="MFD0853043.1"/>
    </source>
</evidence>
<sequence length="159" mass="16440">MQVGDTITVTISGGTRSRWALQADAFDDVNVSPLDKTATTGNTAPASTNLTTGTTAATAQDDELVYAIFGFGADRTVTIPDGWNGGPKVETSADSADRGLQVIHRYVSAIGTQEGTLTLSTSSTYAAAIATYRATPVVGDPFVDVTRLRMLLPAAGEGP</sequence>
<keyword evidence="2" id="KW-1185">Reference proteome</keyword>